<dbReference type="NCBIfam" id="TIGR01643">
    <property type="entry name" value="YD_repeat_2x"/>
    <property type="match status" value="4"/>
</dbReference>
<feature type="region of interest" description="Disordered" evidence="1">
    <location>
        <begin position="902"/>
        <end position="934"/>
    </location>
</feature>
<protein>
    <submittedName>
        <fullName evidence="2">YD repeat-containing protein</fullName>
    </submittedName>
</protein>
<dbReference type="EMBL" id="JACHWZ010000056">
    <property type="protein sequence ID" value="MBB3063704.1"/>
    <property type="molecule type" value="Genomic_DNA"/>
</dbReference>
<dbReference type="Gene3D" id="2.180.10.10">
    <property type="entry name" value="RHS repeat-associated core"/>
    <property type="match status" value="2"/>
</dbReference>
<evidence type="ECO:0000256" key="1">
    <source>
        <dbReference type="SAM" id="MobiDB-lite"/>
    </source>
</evidence>
<name>A0A7W4ZCR8_9GAMM</name>
<dbReference type="PANTHER" id="PTHR32305:SF15">
    <property type="entry name" value="PROTEIN RHSA-RELATED"/>
    <property type="match status" value="1"/>
</dbReference>
<proteinExistence type="predicted"/>
<organism evidence="2 3">
    <name type="scientific">Microbulbifer rhizosphaerae</name>
    <dbReference type="NCBI Taxonomy" id="1562603"/>
    <lineage>
        <taxon>Bacteria</taxon>
        <taxon>Pseudomonadati</taxon>
        <taxon>Pseudomonadota</taxon>
        <taxon>Gammaproteobacteria</taxon>
        <taxon>Cellvibrionales</taxon>
        <taxon>Microbulbiferaceae</taxon>
        <taxon>Microbulbifer</taxon>
    </lineage>
</organism>
<accession>A0A7W4ZCR8</accession>
<reference evidence="2 3" key="1">
    <citation type="submission" date="2020-08" db="EMBL/GenBank/DDBJ databases">
        <title>Genomic Encyclopedia of Type Strains, Phase III (KMG-III): the genomes of soil and plant-associated and newly described type strains.</title>
        <authorList>
            <person name="Whitman W."/>
        </authorList>
    </citation>
    <scope>NUCLEOTIDE SEQUENCE [LARGE SCALE GENOMIC DNA]</scope>
    <source>
        <strain evidence="2 3">CECT 8799</strain>
    </source>
</reference>
<sequence>MVAVISGEALGLFNSTQTGVGSANFGQGREQVYVNASTGNLVLRQRDEFVAASGLDLSLLRTYNSQGQLDGDNNDGFRFNFTQQLVNLVGSPNQPGSQITRIGGDGAETVYTYDATLQAYVSPDGAGAHDQIVYDSGNSQWVWWEGSSRVEEVYGDVNGNWRLIARVDAEGRQVTFGHNASGLVDSITDAAGQVFTIAYTGTQVTGVTVASDGVTQQRLHYSYDTQGRLQTVTVDLSPEDSSIADGNVYTTTYAYDGSSTRIASIAQSDGTLMQFAYTDVDGQGDYRVTEVRTGRASASGQATELDGSDLRITTYAYNLASDTTTITQVSNPEDIPANWVGPQTELVFDSAGRITRMTAPADQNGLREVTQYSYDTDGNLLTLTDHSGNTTTYEYDSRGNQTLMRDAQGNTVERQYDSHNQLIKEIVYLRPDPDGDGAEQPAEPRVTHYVYDDNQRLRYIVGHDGTVQETRYSDDSQNLQNGIPARTVSSISYLQHGYYDQFDADNYTEASAANSVDFDLATLNAWVQNTQADIQANNLQNATRRNDTQLDFRGQVHSVTRYNNVDQTGTGIADGSESTSYTVYDANGKLLSTIDPRGTGAGSTSYNTSYAYDGLGRLLSTTDVKGHTSTTLYNDAQSQIVSTDADGLQITRSYASNGSLISEARFDTTNSNATLGETQYFYDSLGRIRATQDAIGAISHSLYDDRGQMVAVISATGSLTEFHYDAEGKQTQTTHYANKLNSTQLQSLLIKDAGQNPIGIDESVTLDNLRPAPNTTEDRQNYQYYDSADRVRFFIDAEGYLSETQYNAQGQTLRTTQYDVKIQNPQAETTDTLAAKYAAANASLSVTSDSATNWVNPIQSYAEADTLGFNQQIAASQSGSIDLSQSATTRPAQNTYALASTTNERVESTQTESVTGSAITNTFTRPPNQPYTYGSTATIAEQYTK</sequence>
<keyword evidence="3" id="KW-1185">Reference proteome</keyword>
<dbReference type="AlphaFoldDB" id="A0A7W4ZCR8"/>
<dbReference type="InterPro" id="IPR006530">
    <property type="entry name" value="YD"/>
</dbReference>
<dbReference type="PANTHER" id="PTHR32305">
    <property type="match status" value="1"/>
</dbReference>
<dbReference type="Pfam" id="PF05593">
    <property type="entry name" value="RHS_repeat"/>
    <property type="match status" value="3"/>
</dbReference>
<evidence type="ECO:0000313" key="2">
    <source>
        <dbReference type="EMBL" id="MBB3063704.1"/>
    </source>
</evidence>
<comment type="caution">
    <text evidence="2">The sequence shown here is derived from an EMBL/GenBank/DDBJ whole genome shotgun (WGS) entry which is preliminary data.</text>
</comment>
<dbReference type="Proteomes" id="UP000535937">
    <property type="component" value="Unassembled WGS sequence"/>
</dbReference>
<gene>
    <name evidence="2" type="ORF">FHS09_004580</name>
</gene>
<dbReference type="RefSeq" id="WP_183464099.1">
    <property type="nucleotide sequence ID" value="NZ_JACHWZ010000056.1"/>
</dbReference>
<evidence type="ECO:0000313" key="3">
    <source>
        <dbReference type="Proteomes" id="UP000535937"/>
    </source>
</evidence>
<feature type="non-terminal residue" evidence="2">
    <location>
        <position position="945"/>
    </location>
</feature>
<dbReference type="InterPro" id="IPR050708">
    <property type="entry name" value="T6SS_VgrG/RHS"/>
</dbReference>
<dbReference type="InterPro" id="IPR031325">
    <property type="entry name" value="RHS_repeat"/>
</dbReference>